<dbReference type="Gene3D" id="1.25.40.390">
    <property type="match status" value="1"/>
</dbReference>
<gene>
    <name evidence="1" type="ORF">SAMN05216490_3171</name>
</gene>
<protein>
    <submittedName>
        <fullName evidence="1">Starch-binding associating with outer membrane</fullName>
    </submittedName>
</protein>
<dbReference type="Pfam" id="PF12771">
    <property type="entry name" value="SusD-like_2"/>
    <property type="match status" value="1"/>
</dbReference>
<name>A0A1H1ZMW3_MUCMA</name>
<evidence type="ECO:0000313" key="1">
    <source>
        <dbReference type="EMBL" id="SDT34907.1"/>
    </source>
</evidence>
<dbReference type="AlphaFoldDB" id="A0A1H1ZMW3"/>
<dbReference type="SUPFAM" id="SSF48452">
    <property type="entry name" value="TPR-like"/>
    <property type="match status" value="1"/>
</dbReference>
<evidence type="ECO:0000313" key="2">
    <source>
        <dbReference type="Proteomes" id="UP000199679"/>
    </source>
</evidence>
<dbReference type="STRING" id="652787.SAMN05216490_3171"/>
<dbReference type="InterPro" id="IPR041662">
    <property type="entry name" value="SusD-like_2"/>
</dbReference>
<reference evidence="1 2" key="1">
    <citation type="submission" date="2016-10" db="EMBL/GenBank/DDBJ databases">
        <authorList>
            <person name="de Groot N.N."/>
        </authorList>
    </citation>
    <scope>NUCLEOTIDE SEQUENCE [LARGE SCALE GENOMIC DNA]</scope>
    <source>
        <strain evidence="1 2">MP1X4</strain>
    </source>
</reference>
<dbReference type="RefSeq" id="WP_091374860.1">
    <property type="nucleotide sequence ID" value="NZ_LT629740.1"/>
</dbReference>
<accession>A0A1H1ZMW3</accession>
<proteinExistence type="predicted"/>
<dbReference type="OrthoDB" id="9766256at2"/>
<dbReference type="EMBL" id="LT629740">
    <property type="protein sequence ID" value="SDT34907.1"/>
    <property type="molecule type" value="Genomic_DNA"/>
</dbReference>
<sequence length="491" mass="53502">MTRKYRLNLKQALFIMLVAAVGFSGCKKYLDVNQNPNNPENVDPTFLLPTTQAAISQVVGNSFQVFGNIWAQYWTQSPLASQYKSIDQYSPTNTDFDNPWLNLYRVALINDDMILKSPKSSANLNGIAYVLKAYTFQLATDAFGDVPLSQALQPTVYRNPKYDTQQAVYDSIFVYIHKALPLLNATGDASLGAQDMIFQGNMTQWVAFANTLELRAYLRLSNVDPATAQAGIAALYATKPAFLTTDATITYTATGGNENPLYNEMVSPVLAQTQNVVASSTIVKAFTQNNDPRLGKFFTLFIDKVAPVDSLESIPQGSFLDYPNKKVSPPSPLVGGEADNPASATAPVKLISAAESYFLQAEAVARGWAAGDVTALYDAGITASFAATGAGDPTTYINGLPALTTASVNDKVKAIITQKYYAMCGFQGFEAWTEWRRTGYPTFFAITAHSLIDPGQLPLRMLYPSSELTSNSSYPGTVPIYKPVWWGLPNP</sequence>
<dbReference type="PROSITE" id="PS51257">
    <property type="entry name" value="PROKAR_LIPOPROTEIN"/>
    <property type="match status" value="1"/>
</dbReference>
<organism evidence="1 2">
    <name type="scientific">Mucilaginibacter mallensis</name>
    <dbReference type="NCBI Taxonomy" id="652787"/>
    <lineage>
        <taxon>Bacteria</taxon>
        <taxon>Pseudomonadati</taxon>
        <taxon>Bacteroidota</taxon>
        <taxon>Sphingobacteriia</taxon>
        <taxon>Sphingobacteriales</taxon>
        <taxon>Sphingobacteriaceae</taxon>
        <taxon>Mucilaginibacter</taxon>
    </lineage>
</organism>
<dbReference type="InterPro" id="IPR011990">
    <property type="entry name" value="TPR-like_helical_dom_sf"/>
</dbReference>
<dbReference type="Proteomes" id="UP000199679">
    <property type="component" value="Chromosome I"/>
</dbReference>
<keyword evidence="2" id="KW-1185">Reference proteome</keyword>